<dbReference type="Gene3D" id="3.40.50.2300">
    <property type="match status" value="2"/>
</dbReference>
<dbReference type="SMART" id="SM00354">
    <property type="entry name" value="HTH_LACI"/>
    <property type="match status" value="1"/>
</dbReference>
<reference evidence="5" key="1">
    <citation type="submission" date="2017-08" db="EMBL/GenBank/DDBJ databases">
        <title>Microbulbifer marisrubri sp. nov., a halophilic alphaproteobacterium isolated from marine sediment of the Yellow Sea, China.</title>
        <authorList>
            <person name="Zhang G."/>
            <person name="Xiong Q."/>
        </authorList>
    </citation>
    <scope>NUCLEOTIDE SEQUENCE [LARGE SCALE GENOMIC DNA]</scope>
    <source>
        <strain evidence="5">WRN-8</strain>
    </source>
</reference>
<comment type="caution">
    <text evidence="5">The sequence shown here is derived from an EMBL/GenBank/DDBJ whole genome shotgun (WGS) entry which is preliminary data.</text>
</comment>
<proteinExistence type="predicted"/>
<dbReference type="SUPFAM" id="SSF47413">
    <property type="entry name" value="lambda repressor-like DNA-binding domains"/>
    <property type="match status" value="1"/>
</dbReference>
<evidence type="ECO:0000256" key="1">
    <source>
        <dbReference type="ARBA" id="ARBA00023015"/>
    </source>
</evidence>
<dbReference type="PANTHER" id="PTHR30146:SF109">
    <property type="entry name" value="HTH-TYPE TRANSCRIPTIONAL REGULATOR GALS"/>
    <property type="match status" value="1"/>
</dbReference>
<accession>A0ABX4I3T9</accession>
<evidence type="ECO:0000256" key="3">
    <source>
        <dbReference type="ARBA" id="ARBA00023163"/>
    </source>
</evidence>
<organism evidence="5 6">
    <name type="scientific">Microbulbifer flavimaris</name>
    <dbReference type="NCBI Taxonomy" id="1781068"/>
    <lineage>
        <taxon>Bacteria</taxon>
        <taxon>Pseudomonadati</taxon>
        <taxon>Pseudomonadota</taxon>
        <taxon>Gammaproteobacteria</taxon>
        <taxon>Cellvibrionales</taxon>
        <taxon>Microbulbiferaceae</taxon>
        <taxon>Microbulbifer</taxon>
    </lineage>
</organism>
<name>A0ABX4I3T9_9GAMM</name>
<dbReference type="Gene3D" id="1.10.260.40">
    <property type="entry name" value="lambda repressor-like DNA-binding domains"/>
    <property type="match status" value="1"/>
</dbReference>
<keyword evidence="1" id="KW-0805">Transcription regulation</keyword>
<dbReference type="PANTHER" id="PTHR30146">
    <property type="entry name" value="LACI-RELATED TRANSCRIPTIONAL REPRESSOR"/>
    <property type="match status" value="1"/>
</dbReference>
<dbReference type="EMBL" id="LRFG02000001">
    <property type="protein sequence ID" value="PCO06572.1"/>
    <property type="molecule type" value="Genomic_DNA"/>
</dbReference>
<dbReference type="CDD" id="cd01392">
    <property type="entry name" value="HTH_LacI"/>
    <property type="match status" value="1"/>
</dbReference>
<dbReference type="Proteomes" id="UP000218427">
    <property type="component" value="Unassembled WGS sequence"/>
</dbReference>
<dbReference type="InterPro" id="IPR000843">
    <property type="entry name" value="HTH_LacI"/>
</dbReference>
<feature type="domain" description="HTH lacI-type" evidence="4">
    <location>
        <begin position="23"/>
        <end position="77"/>
    </location>
</feature>
<dbReference type="Pfam" id="PF13377">
    <property type="entry name" value="Peripla_BP_3"/>
    <property type="match status" value="1"/>
</dbReference>
<dbReference type="PROSITE" id="PS50932">
    <property type="entry name" value="HTH_LACI_2"/>
    <property type="match status" value="1"/>
</dbReference>
<dbReference type="InterPro" id="IPR046335">
    <property type="entry name" value="LacI/GalR-like_sensor"/>
</dbReference>
<sequence length="349" mass="38072">MVKKKSPNKASSLQEAGAHRARVTSYDVAAHAGVSQSAVSRCFKPGASVSKKMRDRVMKAVQELGYRPNAIARGLITRRSNMVGVVVSNLNFYPEVLSELNKRFIARGVHVLLFSLDQESDVGSILEQMWQYPLDGVIAAAHLAPEQIAMFEERGVPLIFYNRSYQDVPVSSVCCDQTEGERMLVSQLAASSTHKLYGIVAGPKDSVVSMQRTEGAKQRLAELGVTDVQVVPGDYTYESGRRAVSRLVEVCGRVPDAIVCANDMMAMGCMDELRFKHDLDVPGDVSVVGFDGVKAASWASFNLTTVAQPVESMAEAVVTMLLERVDNPEMPPEKRTFSGVLRAGGSIRR</sequence>
<gene>
    <name evidence="5" type="ORF">AWR36_001950</name>
</gene>
<dbReference type="Pfam" id="PF00356">
    <property type="entry name" value="LacI"/>
    <property type="match status" value="1"/>
</dbReference>
<evidence type="ECO:0000259" key="4">
    <source>
        <dbReference type="PROSITE" id="PS50932"/>
    </source>
</evidence>
<dbReference type="SUPFAM" id="SSF53822">
    <property type="entry name" value="Periplasmic binding protein-like I"/>
    <property type="match status" value="1"/>
</dbReference>
<protein>
    <submittedName>
        <fullName evidence="5">LacI family transcriptional regulator</fullName>
    </submittedName>
</protein>
<dbReference type="InterPro" id="IPR010982">
    <property type="entry name" value="Lambda_DNA-bd_dom_sf"/>
</dbReference>
<dbReference type="RefSeq" id="WP_067104415.1">
    <property type="nucleotide sequence ID" value="NZ_LRFG02000001.1"/>
</dbReference>
<evidence type="ECO:0000313" key="5">
    <source>
        <dbReference type="EMBL" id="PCO06572.1"/>
    </source>
</evidence>
<evidence type="ECO:0000313" key="6">
    <source>
        <dbReference type="Proteomes" id="UP000218427"/>
    </source>
</evidence>
<keyword evidence="2" id="KW-0238">DNA-binding</keyword>
<dbReference type="InterPro" id="IPR028082">
    <property type="entry name" value="Peripla_BP_I"/>
</dbReference>
<keyword evidence="3" id="KW-0804">Transcription</keyword>
<evidence type="ECO:0000256" key="2">
    <source>
        <dbReference type="ARBA" id="ARBA00023125"/>
    </source>
</evidence>
<dbReference type="CDD" id="cd06278">
    <property type="entry name" value="PBP1_LacI-like"/>
    <property type="match status" value="1"/>
</dbReference>
<keyword evidence="6" id="KW-1185">Reference proteome</keyword>